<evidence type="ECO:0000313" key="2">
    <source>
        <dbReference type="Proteomes" id="UP000091857"/>
    </source>
</evidence>
<dbReference type="Proteomes" id="UP000091857">
    <property type="component" value="Chromosome 10"/>
</dbReference>
<gene>
    <name evidence="1" type="ORF">MANES_10G081651v8</name>
</gene>
<evidence type="ECO:0000313" key="1">
    <source>
        <dbReference type="EMBL" id="KAG8645676.1"/>
    </source>
</evidence>
<accession>A0ACB7H0G7</accession>
<name>A0ACB7H0G7_MANES</name>
<organism evidence="1 2">
    <name type="scientific">Manihot esculenta</name>
    <name type="common">Cassava</name>
    <name type="synonym">Jatropha manihot</name>
    <dbReference type="NCBI Taxonomy" id="3983"/>
    <lineage>
        <taxon>Eukaryota</taxon>
        <taxon>Viridiplantae</taxon>
        <taxon>Streptophyta</taxon>
        <taxon>Embryophyta</taxon>
        <taxon>Tracheophyta</taxon>
        <taxon>Spermatophyta</taxon>
        <taxon>Magnoliopsida</taxon>
        <taxon>eudicotyledons</taxon>
        <taxon>Gunneridae</taxon>
        <taxon>Pentapetalae</taxon>
        <taxon>rosids</taxon>
        <taxon>fabids</taxon>
        <taxon>Malpighiales</taxon>
        <taxon>Euphorbiaceae</taxon>
        <taxon>Crotonoideae</taxon>
        <taxon>Manihoteae</taxon>
        <taxon>Manihot</taxon>
    </lineage>
</organism>
<protein>
    <submittedName>
        <fullName evidence="1">Uncharacterized protein</fullName>
    </submittedName>
</protein>
<comment type="caution">
    <text evidence="1">The sequence shown here is derived from an EMBL/GenBank/DDBJ whole genome shotgun (WGS) entry which is preliminary data.</text>
</comment>
<dbReference type="EMBL" id="CM004396">
    <property type="protein sequence ID" value="KAG8645676.1"/>
    <property type="molecule type" value="Genomic_DNA"/>
</dbReference>
<reference evidence="2" key="1">
    <citation type="journal article" date="2016" name="Nat. Biotechnol.">
        <title>Sequencing wild and cultivated cassava and related species reveals extensive interspecific hybridization and genetic diversity.</title>
        <authorList>
            <person name="Bredeson J.V."/>
            <person name="Lyons J.B."/>
            <person name="Prochnik S.E."/>
            <person name="Wu G.A."/>
            <person name="Ha C.M."/>
            <person name="Edsinger-Gonzales E."/>
            <person name="Grimwood J."/>
            <person name="Schmutz J."/>
            <person name="Rabbi I.Y."/>
            <person name="Egesi C."/>
            <person name="Nauluvula P."/>
            <person name="Lebot V."/>
            <person name="Ndunguru J."/>
            <person name="Mkamilo G."/>
            <person name="Bart R.S."/>
            <person name="Setter T.L."/>
            <person name="Gleadow R.M."/>
            <person name="Kulakow P."/>
            <person name="Ferguson M.E."/>
            <person name="Rounsley S."/>
            <person name="Rokhsar D.S."/>
        </authorList>
    </citation>
    <scope>NUCLEOTIDE SEQUENCE [LARGE SCALE GENOMIC DNA]</scope>
    <source>
        <strain evidence="2">cv. AM560-2</strain>
    </source>
</reference>
<keyword evidence="2" id="KW-1185">Reference proteome</keyword>
<proteinExistence type="predicted"/>
<sequence length="158" mass="18574">MKKWADALRRHVEFNEGDLVMVKLLPHLLRNYGRVHKGLLQRYEVPFPIEKRIGKVAYRVKLLEHIEAHPVFHVSMVKPFHKDEGEVSRGVSQRAPASVGKSYANQMKEIVSHRVVPRRGNHPSYKEYMVHWNGLSDVEATWEHELNLWKNEDEMLAY</sequence>